<dbReference type="AlphaFoldDB" id="A0A6P8FN98"/>
<dbReference type="CTD" id="110261259"/>
<dbReference type="PANTHER" id="PTHR36869:SF1">
    <property type="entry name" value="CHROMOSOME 16 OPEN READING FRAME 46"/>
    <property type="match status" value="1"/>
</dbReference>
<dbReference type="RefSeq" id="XP_031425101.1">
    <property type="nucleotide sequence ID" value="XM_031569241.2"/>
</dbReference>
<dbReference type="Proteomes" id="UP000515152">
    <property type="component" value="Chromosome 6"/>
</dbReference>
<organism evidence="2 3">
    <name type="scientific">Clupea harengus</name>
    <name type="common">Atlantic herring</name>
    <dbReference type="NCBI Taxonomy" id="7950"/>
    <lineage>
        <taxon>Eukaryota</taxon>
        <taxon>Metazoa</taxon>
        <taxon>Chordata</taxon>
        <taxon>Craniata</taxon>
        <taxon>Vertebrata</taxon>
        <taxon>Euteleostomi</taxon>
        <taxon>Actinopterygii</taxon>
        <taxon>Neopterygii</taxon>
        <taxon>Teleostei</taxon>
        <taxon>Clupei</taxon>
        <taxon>Clupeiformes</taxon>
        <taxon>Clupeoidei</taxon>
        <taxon>Clupeidae</taxon>
        <taxon>Clupea</taxon>
    </lineage>
</organism>
<keyword evidence="2" id="KW-1185">Reference proteome</keyword>
<dbReference type="OrthoDB" id="9943020at2759"/>
<evidence type="ECO:0000256" key="1">
    <source>
        <dbReference type="SAM" id="MobiDB-lite"/>
    </source>
</evidence>
<dbReference type="KEGG" id="char:116220801"/>
<feature type="region of interest" description="Disordered" evidence="1">
    <location>
        <begin position="261"/>
        <end position="294"/>
    </location>
</feature>
<reference evidence="3" key="1">
    <citation type="submission" date="2025-08" db="UniProtKB">
        <authorList>
            <consortium name="RefSeq"/>
        </authorList>
    </citation>
    <scope>IDENTIFICATION</scope>
</reference>
<dbReference type="PANTHER" id="PTHR36869">
    <property type="entry name" value="CHROMOSOME 16 OPEN READING FRAME 46"/>
    <property type="match status" value="1"/>
</dbReference>
<feature type="compositionally biased region" description="Basic and acidic residues" evidence="1">
    <location>
        <begin position="272"/>
        <end position="291"/>
    </location>
</feature>
<sequence>MESFRGFESACVYAADKKVCMTVDTEWDMEEHQLSDRGLVNALLDASEECLAKDQDSDVFENHTGWEEAVQGWGRGPSLISLFQMQRRGKRPKTWDADSHCLLCIDTKIAELHVSENARHGPEFSSGSEKNTKTIPTKDLKTRPCSTCSAISSYKNTVELLPKQNFLANPKKVPSISGLLINSTAATCIGLSHNQEDECPVLKDRCAGNVTLINCFAVLPPLKASLDRNVSSPDHLKRGELTFGAGVQDVVEILQSGASATATAGGNGGVDGRGEMRTDSHVDARSAEDGLHSSSASKYWTNQDRHRLLTAFSIPFTKRCDQVTYRLGRYPKQEDLAKSPARNNSGHKLYFGYRAKNIRRAEPELPLLFGTRVAIPASTHRL</sequence>
<dbReference type="InterPro" id="IPR027836">
    <property type="entry name" value="DUF4529"/>
</dbReference>
<dbReference type="GeneID" id="116220801"/>
<evidence type="ECO:0000313" key="3">
    <source>
        <dbReference type="RefSeq" id="XP_031425101.1"/>
    </source>
</evidence>
<evidence type="ECO:0000313" key="2">
    <source>
        <dbReference type="Proteomes" id="UP000515152"/>
    </source>
</evidence>
<protein>
    <submittedName>
        <fullName evidence="3">Uncharacterized protein C16orf46</fullName>
    </submittedName>
</protein>
<accession>A0A6P8FN98</accession>
<proteinExistence type="predicted"/>
<gene>
    <name evidence="3" type="primary">si:ch73-103b9.2</name>
</gene>
<dbReference type="Pfam" id="PF15032">
    <property type="entry name" value="DUF4529"/>
    <property type="match status" value="1"/>
</dbReference>
<name>A0A6P8FN98_CLUHA</name>